<dbReference type="EMBL" id="ML213531">
    <property type="protein sequence ID" value="TFK46328.1"/>
    <property type="molecule type" value="Genomic_DNA"/>
</dbReference>
<dbReference type="AlphaFoldDB" id="A0A5C3MQI9"/>
<evidence type="ECO:0000313" key="1">
    <source>
        <dbReference type="EMBL" id="TFK46328.1"/>
    </source>
</evidence>
<accession>A0A5C3MQI9</accession>
<name>A0A5C3MQI9_9AGAM</name>
<evidence type="ECO:0000313" key="2">
    <source>
        <dbReference type="Proteomes" id="UP000305948"/>
    </source>
</evidence>
<sequence length="314" mass="34774">MWLVHCSMRFAYCGVRSIYCERYVDILLILHIALFIASLTPYHPLPMPESLNHQVSNLQEAWRSCSLQLSSAMITYQDRLVVAIVEAASMADSHGLVRNIVADVASGILDAELSLCHDIPGILCRKPHSLDILLDDRLLSLLNRAPQLPVLQATITSHILDYLLEILPDDSRGHLHVRNVLEMLFFGAPLMLVGRMVNDELQWDSIQDIVAALDDSGHPGSRVPLSIVLIILSPYAYTDVRTAGSSRTFFPPVHHPFLPVPSFVTSAKSPARQAFLSPAVVFSSPSIISAANALDAWMVMSGELYTMFTFILCK</sequence>
<keyword evidence="2" id="KW-1185">Reference proteome</keyword>
<organism evidence="1 2">
    <name type="scientific">Heliocybe sulcata</name>
    <dbReference type="NCBI Taxonomy" id="5364"/>
    <lineage>
        <taxon>Eukaryota</taxon>
        <taxon>Fungi</taxon>
        <taxon>Dikarya</taxon>
        <taxon>Basidiomycota</taxon>
        <taxon>Agaricomycotina</taxon>
        <taxon>Agaricomycetes</taxon>
        <taxon>Gloeophyllales</taxon>
        <taxon>Gloeophyllaceae</taxon>
        <taxon>Heliocybe</taxon>
    </lineage>
</organism>
<reference evidence="1 2" key="1">
    <citation type="journal article" date="2019" name="Nat. Ecol. Evol.">
        <title>Megaphylogeny resolves global patterns of mushroom evolution.</title>
        <authorList>
            <person name="Varga T."/>
            <person name="Krizsan K."/>
            <person name="Foldi C."/>
            <person name="Dima B."/>
            <person name="Sanchez-Garcia M."/>
            <person name="Sanchez-Ramirez S."/>
            <person name="Szollosi G.J."/>
            <person name="Szarkandi J.G."/>
            <person name="Papp V."/>
            <person name="Albert L."/>
            <person name="Andreopoulos W."/>
            <person name="Angelini C."/>
            <person name="Antonin V."/>
            <person name="Barry K.W."/>
            <person name="Bougher N.L."/>
            <person name="Buchanan P."/>
            <person name="Buyck B."/>
            <person name="Bense V."/>
            <person name="Catcheside P."/>
            <person name="Chovatia M."/>
            <person name="Cooper J."/>
            <person name="Damon W."/>
            <person name="Desjardin D."/>
            <person name="Finy P."/>
            <person name="Geml J."/>
            <person name="Haridas S."/>
            <person name="Hughes K."/>
            <person name="Justo A."/>
            <person name="Karasinski D."/>
            <person name="Kautmanova I."/>
            <person name="Kiss B."/>
            <person name="Kocsube S."/>
            <person name="Kotiranta H."/>
            <person name="LaButti K.M."/>
            <person name="Lechner B.E."/>
            <person name="Liimatainen K."/>
            <person name="Lipzen A."/>
            <person name="Lukacs Z."/>
            <person name="Mihaltcheva S."/>
            <person name="Morgado L.N."/>
            <person name="Niskanen T."/>
            <person name="Noordeloos M.E."/>
            <person name="Ohm R.A."/>
            <person name="Ortiz-Santana B."/>
            <person name="Ovrebo C."/>
            <person name="Racz N."/>
            <person name="Riley R."/>
            <person name="Savchenko A."/>
            <person name="Shiryaev A."/>
            <person name="Soop K."/>
            <person name="Spirin V."/>
            <person name="Szebenyi C."/>
            <person name="Tomsovsky M."/>
            <person name="Tulloss R.E."/>
            <person name="Uehling J."/>
            <person name="Grigoriev I.V."/>
            <person name="Vagvolgyi C."/>
            <person name="Papp T."/>
            <person name="Martin F.M."/>
            <person name="Miettinen O."/>
            <person name="Hibbett D.S."/>
            <person name="Nagy L.G."/>
        </authorList>
    </citation>
    <scope>NUCLEOTIDE SEQUENCE [LARGE SCALE GENOMIC DNA]</scope>
    <source>
        <strain evidence="1 2">OMC1185</strain>
    </source>
</reference>
<proteinExistence type="predicted"/>
<dbReference type="Proteomes" id="UP000305948">
    <property type="component" value="Unassembled WGS sequence"/>
</dbReference>
<gene>
    <name evidence="1" type="ORF">OE88DRAFT_930280</name>
</gene>
<protein>
    <submittedName>
        <fullName evidence="1">Uncharacterized protein</fullName>
    </submittedName>
</protein>